<dbReference type="SMART" id="SM00091">
    <property type="entry name" value="PAS"/>
    <property type="match status" value="4"/>
</dbReference>
<dbReference type="SUPFAM" id="SSF47384">
    <property type="entry name" value="Homodimeric domain of signal transducing histidine kinase"/>
    <property type="match status" value="1"/>
</dbReference>
<dbReference type="PRINTS" id="PR00344">
    <property type="entry name" value="BCTRLSENSOR"/>
</dbReference>
<dbReference type="SMART" id="SM00388">
    <property type="entry name" value="HisKA"/>
    <property type="match status" value="1"/>
</dbReference>
<dbReference type="CDD" id="cd00130">
    <property type="entry name" value="PAS"/>
    <property type="match status" value="4"/>
</dbReference>
<evidence type="ECO:0000256" key="7">
    <source>
        <dbReference type="ARBA" id="ARBA00022679"/>
    </source>
</evidence>
<comment type="caution">
    <text evidence="21">The sequence shown here is derived from an EMBL/GenBank/DDBJ whole genome shotgun (WGS) entry which is preliminary data.</text>
</comment>
<feature type="domain" description="Response regulatory" evidence="18">
    <location>
        <begin position="136"/>
        <end position="252"/>
    </location>
</feature>
<dbReference type="FunFam" id="1.10.287.130:FF:000038">
    <property type="entry name" value="Sensory transduction histidine kinase"/>
    <property type="match status" value="1"/>
</dbReference>
<dbReference type="GO" id="GO:0009927">
    <property type="term" value="F:histidine phosphotransfer kinase activity"/>
    <property type="evidence" value="ECO:0007669"/>
    <property type="project" value="TreeGrafter"/>
</dbReference>
<dbReference type="Pfam" id="PF02518">
    <property type="entry name" value="HATPase_c"/>
    <property type="match status" value="1"/>
</dbReference>
<evidence type="ECO:0000259" key="18">
    <source>
        <dbReference type="PROSITE" id="PS50110"/>
    </source>
</evidence>
<evidence type="ECO:0000256" key="13">
    <source>
        <dbReference type="ARBA" id="ARBA00022989"/>
    </source>
</evidence>
<dbReference type="InterPro" id="IPR004358">
    <property type="entry name" value="Sig_transdc_His_kin-like_C"/>
</dbReference>
<dbReference type="Gene3D" id="1.10.287.130">
    <property type="match status" value="1"/>
</dbReference>
<dbReference type="SMART" id="SM00086">
    <property type="entry name" value="PAC"/>
    <property type="match status" value="4"/>
</dbReference>
<dbReference type="SUPFAM" id="SSF52172">
    <property type="entry name" value="CheY-like"/>
    <property type="match status" value="2"/>
</dbReference>
<feature type="domain" description="Response regulatory" evidence="18">
    <location>
        <begin position="1043"/>
        <end position="1160"/>
    </location>
</feature>
<keyword evidence="11" id="KW-0418">Kinase</keyword>
<keyword evidence="12" id="KW-0067">ATP-binding</keyword>
<evidence type="ECO:0000259" key="20">
    <source>
        <dbReference type="PROSITE" id="PS50113"/>
    </source>
</evidence>
<evidence type="ECO:0000256" key="9">
    <source>
        <dbReference type="ARBA" id="ARBA00022737"/>
    </source>
</evidence>
<dbReference type="PANTHER" id="PTHR43047:SF63">
    <property type="entry name" value="HISTIDINE KINASE"/>
    <property type="match status" value="1"/>
</dbReference>
<keyword evidence="9" id="KW-0677">Repeat</keyword>
<evidence type="ECO:0000313" key="22">
    <source>
        <dbReference type="Proteomes" id="UP000320225"/>
    </source>
</evidence>
<name>A0A554WQN3_9BURK</name>
<feature type="domain" description="PAS" evidence="19">
    <location>
        <begin position="271"/>
        <end position="326"/>
    </location>
</feature>
<feature type="domain" description="PAS" evidence="19">
    <location>
        <begin position="421"/>
        <end position="468"/>
    </location>
</feature>
<dbReference type="GO" id="GO:0000155">
    <property type="term" value="F:phosphorelay sensor kinase activity"/>
    <property type="evidence" value="ECO:0007669"/>
    <property type="project" value="InterPro"/>
</dbReference>
<evidence type="ECO:0000256" key="1">
    <source>
        <dbReference type="ARBA" id="ARBA00000085"/>
    </source>
</evidence>
<dbReference type="InterPro" id="IPR000014">
    <property type="entry name" value="PAS"/>
</dbReference>
<dbReference type="FunFam" id="2.10.70.100:FF:000001">
    <property type="entry name" value="Sensory transduction histidine kinase"/>
    <property type="match status" value="2"/>
</dbReference>
<dbReference type="PROSITE" id="PS50110">
    <property type="entry name" value="RESPONSE_REGULATORY"/>
    <property type="match status" value="2"/>
</dbReference>
<dbReference type="Pfam" id="PF08447">
    <property type="entry name" value="PAS_3"/>
    <property type="match status" value="3"/>
</dbReference>
<dbReference type="SUPFAM" id="SSF55874">
    <property type="entry name" value="ATPase domain of HSP90 chaperone/DNA topoisomerase II/histidine kinase"/>
    <property type="match status" value="1"/>
</dbReference>
<keyword evidence="10" id="KW-0547">Nucleotide-binding</keyword>
<dbReference type="FunFam" id="3.30.565.10:FF:000006">
    <property type="entry name" value="Sensor histidine kinase WalK"/>
    <property type="match status" value="1"/>
</dbReference>
<reference evidence="21 22" key="1">
    <citation type="submission" date="2019-07" db="EMBL/GenBank/DDBJ databases">
        <title>Tepidimonas sediminis YIM 72259 draft genome.</title>
        <authorList>
            <person name="Da Costa M.S."/>
            <person name="Froufe H.J.C."/>
            <person name="Egas C."/>
            <person name="Albuquerque L."/>
        </authorList>
    </citation>
    <scope>NUCLEOTIDE SEQUENCE [LARGE SCALE GENOMIC DNA]</scope>
    <source>
        <strain evidence="21 22">YIM 72259</strain>
    </source>
</reference>
<accession>A0A554WQN3</accession>
<dbReference type="PROSITE" id="PS50109">
    <property type="entry name" value="HIS_KIN"/>
    <property type="match status" value="1"/>
</dbReference>
<comment type="subcellular location">
    <subcellularLocation>
        <location evidence="2">Cell inner membrane</location>
        <topology evidence="2">Multi-pass membrane protein</topology>
    </subcellularLocation>
</comment>
<evidence type="ECO:0000256" key="11">
    <source>
        <dbReference type="ARBA" id="ARBA00022777"/>
    </source>
</evidence>
<evidence type="ECO:0000259" key="17">
    <source>
        <dbReference type="PROSITE" id="PS50109"/>
    </source>
</evidence>
<dbReference type="InterPro" id="IPR001789">
    <property type="entry name" value="Sig_transdc_resp-reg_receiver"/>
</dbReference>
<evidence type="ECO:0000256" key="12">
    <source>
        <dbReference type="ARBA" id="ARBA00022840"/>
    </source>
</evidence>
<feature type="domain" description="PAS" evidence="19">
    <location>
        <begin position="651"/>
        <end position="723"/>
    </location>
</feature>
<dbReference type="InterPro" id="IPR036097">
    <property type="entry name" value="HisK_dim/P_sf"/>
</dbReference>
<dbReference type="InterPro" id="IPR001610">
    <property type="entry name" value="PAC"/>
</dbReference>
<dbReference type="InterPro" id="IPR003594">
    <property type="entry name" value="HATPase_dom"/>
</dbReference>
<dbReference type="InterPro" id="IPR000700">
    <property type="entry name" value="PAS-assoc_C"/>
</dbReference>
<feature type="modified residue" description="4-aspartylphosphate" evidence="16">
    <location>
        <position position="1093"/>
    </location>
</feature>
<dbReference type="Gene3D" id="3.40.50.2300">
    <property type="match status" value="2"/>
</dbReference>
<evidence type="ECO:0000256" key="16">
    <source>
        <dbReference type="PROSITE-ProRule" id="PRU00169"/>
    </source>
</evidence>
<evidence type="ECO:0000256" key="15">
    <source>
        <dbReference type="ARBA" id="ARBA00023136"/>
    </source>
</evidence>
<evidence type="ECO:0000256" key="10">
    <source>
        <dbReference type="ARBA" id="ARBA00022741"/>
    </source>
</evidence>
<dbReference type="Proteomes" id="UP000320225">
    <property type="component" value="Unassembled WGS sequence"/>
</dbReference>
<evidence type="ECO:0000256" key="8">
    <source>
        <dbReference type="ARBA" id="ARBA00022692"/>
    </source>
</evidence>
<dbReference type="EMBL" id="VJND01000005">
    <property type="protein sequence ID" value="TSE25875.1"/>
    <property type="molecule type" value="Genomic_DNA"/>
</dbReference>
<dbReference type="Pfam" id="PF13426">
    <property type="entry name" value="PAS_9"/>
    <property type="match status" value="1"/>
</dbReference>
<dbReference type="GO" id="GO:0005886">
    <property type="term" value="C:plasma membrane"/>
    <property type="evidence" value="ECO:0007669"/>
    <property type="project" value="UniProtKB-SubCell"/>
</dbReference>
<evidence type="ECO:0000259" key="19">
    <source>
        <dbReference type="PROSITE" id="PS50112"/>
    </source>
</evidence>
<evidence type="ECO:0000256" key="14">
    <source>
        <dbReference type="ARBA" id="ARBA00023012"/>
    </source>
</evidence>
<dbReference type="Pfam" id="PF00512">
    <property type="entry name" value="HisKA"/>
    <property type="match status" value="1"/>
</dbReference>
<dbReference type="RefSeq" id="WP_143894457.1">
    <property type="nucleotide sequence ID" value="NZ_VJND01000005.1"/>
</dbReference>
<dbReference type="InterPro" id="IPR005467">
    <property type="entry name" value="His_kinase_dom"/>
</dbReference>
<evidence type="ECO:0000313" key="21">
    <source>
        <dbReference type="EMBL" id="TSE25875.1"/>
    </source>
</evidence>
<dbReference type="SMART" id="SM00448">
    <property type="entry name" value="REC"/>
    <property type="match status" value="2"/>
</dbReference>
<dbReference type="CDD" id="cd16922">
    <property type="entry name" value="HATPase_EvgS-ArcB-TorS-like"/>
    <property type="match status" value="1"/>
</dbReference>
<dbReference type="GO" id="GO:0005524">
    <property type="term" value="F:ATP binding"/>
    <property type="evidence" value="ECO:0007669"/>
    <property type="project" value="UniProtKB-KW"/>
</dbReference>
<dbReference type="InterPro" id="IPR013655">
    <property type="entry name" value="PAS_fold_3"/>
</dbReference>
<dbReference type="InterPro" id="IPR035965">
    <property type="entry name" value="PAS-like_dom_sf"/>
</dbReference>
<feature type="domain" description="PAC" evidence="20">
    <location>
        <begin position="471"/>
        <end position="523"/>
    </location>
</feature>
<comment type="catalytic activity">
    <reaction evidence="1">
        <text>ATP + protein L-histidine = ADP + protein N-phospho-L-histidine.</text>
        <dbReference type="EC" id="2.7.13.3"/>
    </reaction>
</comment>
<keyword evidence="13" id="KW-1133">Transmembrane helix</keyword>
<dbReference type="NCBIfam" id="TIGR00229">
    <property type="entry name" value="sensory_box"/>
    <property type="match status" value="4"/>
</dbReference>
<keyword evidence="22" id="KW-1185">Reference proteome</keyword>
<dbReference type="Gene3D" id="3.30.450.20">
    <property type="entry name" value="PAS domain"/>
    <property type="match status" value="4"/>
</dbReference>
<dbReference type="Pfam" id="PF00072">
    <property type="entry name" value="Response_reg"/>
    <property type="match status" value="2"/>
</dbReference>
<dbReference type="CDD" id="cd00082">
    <property type="entry name" value="HisKA"/>
    <property type="match status" value="1"/>
</dbReference>
<dbReference type="EC" id="2.7.13.3" evidence="3"/>
<dbReference type="PROSITE" id="PS50113">
    <property type="entry name" value="PAC"/>
    <property type="match status" value="4"/>
</dbReference>
<feature type="modified residue" description="4-aspartylphosphate" evidence="16">
    <location>
        <position position="185"/>
    </location>
</feature>
<proteinExistence type="predicted"/>
<keyword evidence="15" id="KW-0472">Membrane</keyword>
<organism evidence="21 22">
    <name type="scientific">Tepidimonas sediminis</name>
    <dbReference type="NCBI Taxonomy" id="2588941"/>
    <lineage>
        <taxon>Bacteria</taxon>
        <taxon>Pseudomonadati</taxon>
        <taxon>Pseudomonadota</taxon>
        <taxon>Betaproteobacteria</taxon>
        <taxon>Burkholderiales</taxon>
        <taxon>Tepidimonas</taxon>
    </lineage>
</organism>
<keyword evidence="14" id="KW-0902">Two-component regulatory system</keyword>
<keyword evidence="4" id="KW-1003">Cell membrane</keyword>
<keyword evidence="7 21" id="KW-0808">Transferase</keyword>
<keyword evidence="5" id="KW-0997">Cell inner membrane</keyword>
<dbReference type="InterPro" id="IPR036890">
    <property type="entry name" value="HATPase_C_sf"/>
</dbReference>
<sequence>MIARQWRLNDTVGLQAGTVQWCVPDGAAARQAREALQADGWTVAEVTAPQPLPAAAGVLNARVVAWDALADAGELARWCADPGVPCVVLAARHDLPAYVAAVRAGAACCVDFERAASELPDALATLLPCLGRSDWRVLVVDDDEASRILHAELLRRAGMQVRTLSAPARLFEALEAFDPDVLLLDLHMPDFDGVELAAALRQRPDAARLPVLFLSAEQDPERQRAALAAGADDFLVKLVDGAQLVATVQARALRCCRERQRARRLEALQRQRQHILQALDAHAIVSITDAAGRITYVNERFCAVSGYAREELLGANHRIVKSGAHPPAFYADLWATIRAGRIWQGEICNRRKDGRPYWVVSTIAPVPGVDGTPVQYVSIRTDVTPLKEALGALEVHKERLRRGQIYANIGTWDWNIQTGELYWSERIASLFGYPEGELETSYENFLKAVHPDDRQAVIDAVNACVERDVPYEIEHRVVWPDGTVRWLLERGAVQRDAQGRPLHMLGVVQDIHARKMAELALAERTRELLQAQELARLGNWSADLRTGELVWSAEIYRIFGYEPGSITPSIELFRAAVHPEDRALVLAREDEARTTGRYDVVHRIVRPDGTVRHVHELGQPELDEQGRLVRLVGTVQDVTDRVEAERRIHETEQRFAIAVEGAGDGVWDWDISSGRMEMSGHYEAMLGYARGELEPTIAQWRGSVHPDDLPRVARVLEDYLAGRREQYAVELRLRCKDGGYKWILCRGSVVERDAAGQPRRMIGIHVDISARKAVEEELVRAREEAERANQAKSEFLSSMSHELRTPMNAILGFAQLLRADPALPPEARADVDEILKAGQHLLELINEVLDLSRIEAGRVDLSLEPVELRALTAEAVTLVLPLAQARSITLEAVPAVEEVVVRADRTRLKQVILNLLSNAIKYNRPQGRVQLMLEPGRERVRLLVSDTGPGIAPERLGELFQPFNRLGAETTEIEGTGIGLVISRRLVEMMGGAIGVESVVGEGSTFWIELPRADAAAAAASWAERGMPAAPAAPADAAAPRHTVLYIEDNPANLRLMAQVLARRPGIALLTAHTASLGLELARTHRPDLILLDISMPGLNGYQVLAILREDAATRAIPVVALTANALPGDVQRGRAAGFDDYLTKPFDVPRLLQRIDELLQQRRPPQGGGSTA</sequence>
<evidence type="ECO:0000256" key="4">
    <source>
        <dbReference type="ARBA" id="ARBA00022475"/>
    </source>
</evidence>
<dbReference type="InterPro" id="IPR003661">
    <property type="entry name" value="HisK_dim/P_dom"/>
</dbReference>
<dbReference type="SUPFAM" id="SSF55785">
    <property type="entry name" value="PYP-like sensor domain (PAS domain)"/>
    <property type="match status" value="4"/>
</dbReference>
<dbReference type="InterPro" id="IPR011006">
    <property type="entry name" value="CheY-like_superfamily"/>
</dbReference>
<evidence type="ECO:0000256" key="2">
    <source>
        <dbReference type="ARBA" id="ARBA00004429"/>
    </source>
</evidence>
<dbReference type="PANTHER" id="PTHR43047">
    <property type="entry name" value="TWO-COMPONENT HISTIDINE PROTEIN KINASE"/>
    <property type="match status" value="1"/>
</dbReference>
<feature type="domain" description="Histidine kinase" evidence="17">
    <location>
        <begin position="798"/>
        <end position="1014"/>
    </location>
</feature>
<gene>
    <name evidence="21" type="primary">bvgS_1</name>
    <name evidence="21" type="ORF">Tsedi_01099</name>
</gene>
<dbReference type="SMART" id="SM00387">
    <property type="entry name" value="HATPase_c"/>
    <property type="match status" value="1"/>
</dbReference>
<dbReference type="Gene3D" id="2.10.70.100">
    <property type="match status" value="2"/>
</dbReference>
<dbReference type="OrthoDB" id="8552871at2"/>
<protein>
    <recommendedName>
        <fullName evidence="3">histidine kinase</fullName>
        <ecNumber evidence="3">2.7.13.3</ecNumber>
    </recommendedName>
</protein>
<evidence type="ECO:0000256" key="5">
    <source>
        <dbReference type="ARBA" id="ARBA00022519"/>
    </source>
</evidence>
<feature type="domain" description="PAC" evidence="20">
    <location>
        <begin position="598"/>
        <end position="650"/>
    </location>
</feature>
<dbReference type="PROSITE" id="PS50112">
    <property type="entry name" value="PAS"/>
    <property type="match status" value="3"/>
</dbReference>
<keyword evidence="8" id="KW-0812">Transmembrane</keyword>
<dbReference type="Gene3D" id="3.30.565.10">
    <property type="entry name" value="Histidine kinase-like ATPase, C-terminal domain"/>
    <property type="match status" value="1"/>
</dbReference>
<evidence type="ECO:0000256" key="6">
    <source>
        <dbReference type="ARBA" id="ARBA00022553"/>
    </source>
</evidence>
<evidence type="ECO:0000256" key="3">
    <source>
        <dbReference type="ARBA" id="ARBA00012438"/>
    </source>
</evidence>
<keyword evidence="6 16" id="KW-0597">Phosphoprotein</keyword>
<feature type="domain" description="PAC" evidence="20">
    <location>
        <begin position="343"/>
        <end position="395"/>
    </location>
</feature>
<feature type="domain" description="PAC" evidence="20">
    <location>
        <begin position="727"/>
        <end position="780"/>
    </location>
</feature>
<dbReference type="AlphaFoldDB" id="A0A554WQN3"/>